<dbReference type="VEuPathDB" id="VectorBase:ISCW004182"/>
<dbReference type="EMBL" id="DS692131">
    <property type="protein sequence ID" value="EEC04768.1"/>
    <property type="molecule type" value="Genomic_DNA"/>
</dbReference>
<accession>B7PDU6</accession>
<reference evidence="4" key="2">
    <citation type="submission" date="2020-05" db="UniProtKB">
        <authorList>
            <consortium name="EnsemblMetazoa"/>
        </authorList>
    </citation>
    <scope>IDENTIFICATION</scope>
    <source>
        <strain evidence="4">wikel</strain>
    </source>
</reference>
<evidence type="ECO:0000313" key="4">
    <source>
        <dbReference type="EnsemblMetazoa" id="ISCW004182-PA"/>
    </source>
</evidence>
<reference evidence="3 5" key="1">
    <citation type="submission" date="2008-03" db="EMBL/GenBank/DDBJ databases">
        <title>Annotation of Ixodes scapularis.</title>
        <authorList>
            <consortium name="Ixodes scapularis Genome Project Consortium"/>
            <person name="Caler E."/>
            <person name="Hannick L.I."/>
            <person name="Bidwell S."/>
            <person name="Joardar V."/>
            <person name="Thiagarajan M."/>
            <person name="Amedeo P."/>
            <person name="Galinsky K.J."/>
            <person name="Schobel S."/>
            <person name="Inman J."/>
            <person name="Hostetler J."/>
            <person name="Miller J."/>
            <person name="Hammond M."/>
            <person name="Megy K."/>
            <person name="Lawson D."/>
            <person name="Kodira C."/>
            <person name="Sutton G."/>
            <person name="Meyer J."/>
            <person name="Hill C.A."/>
            <person name="Birren B."/>
            <person name="Nene V."/>
            <person name="Collins F."/>
            <person name="Alarcon-Chaidez F."/>
            <person name="Wikel S."/>
            <person name="Strausberg R."/>
        </authorList>
    </citation>
    <scope>NUCLEOTIDE SEQUENCE [LARGE SCALE GENOMIC DNA]</scope>
    <source>
        <strain evidence="5">Wikel</strain>
        <strain evidence="3">Wikel colony</strain>
    </source>
</reference>
<organism>
    <name type="scientific">Ixodes scapularis</name>
    <name type="common">Black-legged tick</name>
    <name type="synonym">Deer tick</name>
    <dbReference type="NCBI Taxonomy" id="6945"/>
    <lineage>
        <taxon>Eukaryota</taxon>
        <taxon>Metazoa</taxon>
        <taxon>Ecdysozoa</taxon>
        <taxon>Arthropoda</taxon>
        <taxon>Chelicerata</taxon>
        <taxon>Arachnida</taxon>
        <taxon>Acari</taxon>
        <taxon>Parasitiformes</taxon>
        <taxon>Ixodida</taxon>
        <taxon>Ixodoidea</taxon>
        <taxon>Ixodidae</taxon>
        <taxon>Ixodinae</taxon>
        <taxon>Ixodes</taxon>
    </lineage>
</organism>
<dbReference type="EnsemblMetazoa" id="ISCW004182-RA">
    <property type="protein sequence ID" value="ISCW004182-PA"/>
    <property type="gene ID" value="ISCW004182"/>
</dbReference>
<dbReference type="Proteomes" id="UP000001555">
    <property type="component" value="Unassembled WGS sequence"/>
</dbReference>
<dbReference type="EMBL" id="ABJB010947107">
    <property type="status" value="NOT_ANNOTATED_CDS"/>
    <property type="molecule type" value="Genomic_DNA"/>
</dbReference>
<dbReference type="EMBL" id="ABJB010742857">
    <property type="status" value="NOT_ANNOTATED_CDS"/>
    <property type="molecule type" value="Genomic_DNA"/>
</dbReference>
<dbReference type="InParanoid" id="B7PDU6"/>
<feature type="compositionally biased region" description="Basic residues" evidence="1">
    <location>
        <begin position="30"/>
        <end position="46"/>
    </location>
</feature>
<dbReference type="AlphaFoldDB" id="B7PDU6"/>
<sequence length="242" mass="27137">MPPTTKEYCDASLSPEHSPPRSSRHSSPEKHRRPHQASRCARRRQGNPKPYTLAATVSALLAVAVCIIMFVWALTSNYTTLFVAPTAKDKLPCCASQIKLARLNPSENPCRHFSNYVCSEEKRDKAEFRWTTWNPTEALLQSSAHPEAYAGGLLSRLRTMCHAALEGRESHFITELTEAVLRSVPALRATLTNTSQMMATMFHFSVQLRLLPIVTIRVVTRNQQNLGKRERSAPNHCVESAI</sequence>
<proteinExistence type="predicted"/>
<evidence type="ECO:0000256" key="1">
    <source>
        <dbReference type="SAM" id="MobiDB-lite"/>
    </source>
</evidence>
<keyword evidence="2" id="KW-0472">Membrane</keyword>
<feature type="transmembrane region" description="Helical" evidence="2">
    <location>
        <begin position="51"/>
        <end position="74"/>
    </location>
</feature>
<keyword evidence="2" id="KW-1133">Transmembrane helix</keyword>
<keyword evidence="5" id="KW-1185">Reference proteome</keyword>
<evidence type="ECO:0000313" key="3">
    <source>
        <dbReference type="EMBL" id="EEC04768.1"/>
    </source>
</evidence>
<evidence type="ECO:0000256" key="2">
    <source>
        <dbReference type="SAM" id="Phobius"/>
    </source>
</evidence>
<feature type="region of interest" description="Disordered" evidence="1">
    <location>
        <begin position="1"/>
        <end position="46"/>
    </location>
</feature>
<dbReference type="HOGENOM" id="CLU_1148310_0_0_1"/>
<dbReference type="PaxDb" id="6945-B7PDU6"/>
<name>B7PDU6_IXOSC</name>
<protein>
    <submittedName>
        <fullName evidence="3 4">Uncharacterized protein</fullName>
    </submittedName>
</protein>
<gene>
    <name evidence="3" type="ORF">IscW_ISCW004182</name>
</gene>
<evidence type="ECO:0000313" key="5">
    <source>
        <dbReference type="Proteomes" id="UP000001555"/>
    </source>
</evidence>
<keyword evidence="2" id="KW-0812">Transmembrane</keyword>
<dbReference type="VEuPathDB" id="VectorBase:ISCI004182"/>